<evidence type="ECO:0000313" key="2">
    <source>
        <dbReference type="EMBL" id="AXY55844.1"/>
    </source>
</evidence>
<reference evidence="3" key="1">
    <citation type="submission" date="2018-09" db="EMBL/GenBank/DDBJ databases">
        <title>The complete genome of Acinetobacter sp. strain WCHAc010005.</title>
        <authorList>
            <person name="Hu Y."/>
            <person name="Long H."/>
            <person name="Feng Y."/>
            <person name="Zong Z."/>
        </authorList>
    </citation>
    <scope>NUCLEOTIDE SEQUENCE [LARGE SCALE GENOMIC DNA]</scope>
    <source>
        <strain evidence="3">WCHAc010005</strain>
    </source>
</reference>
<name>A0A3B7LV65_9GAMM</name>
<evidence type="ECO:0000259" key="1">
    <source>
        <dbReference type="SMART" id="SM00960"/>
    </source>
</evidence>
<dbReference type="AlphaFoldDB" id="A0A3B7LV65"/>
<dbReference type="EMBL" id="CP032134">
    <property type="protein sequence ID" value="AXY55844.1"/>
    <property type="molecule type" value="Genomic_DNA"/>
</dbReference>
<dbReference type="Pfam" id="PF03259">
    <property type="entry name" value="Robl_LC7"/>
    <property type="match status" value="1"/>
</dbReference>
<dbReference type="KEGG" id="achi:CDG60_04145"/>
<accession>A0A3B7LV65</accession>
<dbReference type="SUPFAM" id="SSF103196">
    <property type="entry name" value="Roadblock/LC7 domain"/>
    <property type="match status" value="1"/>
</dbReference>
<dbReference type="Proteomes" id="UP000263753">
    <property type="component" value="Chromosome"/>
</dbReference>
<dbReference type="Gene3D" id="3.30.450.30">
    <property type="entry name" value="Dynein light chain 2a, cytoplasmic"/>
    <property type="match status" value="1"/>
</dbReference>
<dbReference type="RefSeq" id="WP_087513824.1">
    <property type="nucleotide sequence ID" value="NZ_CP032134.1"/>
</dbReference>
<dbReference type="SMART" id="SM00960">
    <property type="entry name" value="Robl_LC7"/>
    <property type="match status" value="1"/>
</dbReference>
<sequence>MFALKNKLRNAPTELIQQAKSEIEEIIRNVRGINFIMLCSTDGFELASIHKKDIYNNSKLAAVCSSILAMVAAFMQEIHLDGCQTITLDADNGKAILTAVNSVNHPMIIVALADKDILLGQLLYSLKTASSNIRSHAEAFQSS</sequence>
<proteinExistence type="predicted"/>
<protein>
    <submittedName>
        <fullName evidence="2">Roadblock/LC7 domain-containing protein</fullName>
    </submittedName>
</protein>
<feature type="domain" description="Roadblock/LAMTOR2" evidence="1">
    <location>
        <begin position="20"/>
        <end position="111"/>
    </location>
</feature>
<dbReference type="InterPro" id="IPR004942">
    <property type="entry name" value="Roadblock/LAMTOR2_dom"/>
</dbReference>
<evidence type="ECO:0000313" key="3">
    <source>
        <dbReference type="Proteomes" id="UP000263753"/>
    </source>
</evidence>
<gene>
    <name evidence="2" type="ORF">CDG60_04145</name>
</gene>
<organism evidence="2 3">
    <name type="scientific">Acinetobacter chinensis</name>
    <dbReference type="NCBI Taxonomy" id="2004650"/>
    <lineage>
        <taxon>Bacteria</taxon>
        <taxon>Pseudomonadati</taxon>
        <taxon>Pseudomonadota</taxon>
        <taxon>Gammaproteobacteria</taxon>
        <taxon>Moraxellales</taxon>
        <taxon>Moraxellaceae</taxon>
        <taxon>Acinetobacter</taxon>
    </lineage>
</organism>